<proteinExistence type="predicted"/>
<dbReference type="Proteomes" id="UP000326396">
    <property type="component" value="Linkage Group LG14"/>
</dbReference>
<name>A0A5N6P852_9ASTR</name>
<evidence type="ECO:0000313" key="2">
    <source>
        <dbReference type="Proteomes" id="UP000326396"/>
    </source>
</evidence>
<dbReference type="EMBL" id="SZYD01000006">
    <property type="protein sequence ID" value="KAD5961846.1"/>
    <property type="molecule type" value="Genomic_DNA"/>
</dbReference>
<dbReference type="AlphaFoldDB" id="A0A5N6P852"/>
<evidence type="ECO:0000313" key="1">
    <source>
        <dbReference type="EMBL" id="KAD5961846.1"/>
    </source>
</evidence>
<accession>A0A5N6P852</accession>
<gene>
    <name evidence="1" type="ORF">E3N88_13319</name>
</gene>
<comment type="caution">
    <text evidence="1">The sequence shown here is derived from an EMBL/GenBank/DDBJ whole genome shotgun (WGS) entry which is preliminary data.</text>
</comment>
<keyword evidence="2" id="KW-1185">Reference proteome</keyword>
<sequence length="86" mass="9586">MWGKGGAEVEDARLHGAELRMSFGNWEDVFLRLYLRPPGSNSSLLNPRLQICQISHSKFESSIDHSSPVTLRAFNRLPVAAGCPYV</sequence>
<protein>
    <submittedName>
        <fullName evidence="1">Uncharacterized protein</fullName>
    </submittedName>
</protein>
<organism evidence="1 2">
    <name type="scientific">Mikania micrantha</name>
    <name type="common">bitter vine</name>
    <dbReference type="NCBI Taxonomy" id="192012"/>
    <lineage>
        <taxon>Eukaryota</taxon>
        <taxon>Viridiplantae</taxon>
        <taxon>Streptophyta</taxon>
        <taxon>Embryophyta</taxon>
        <taxon>Tracheophyta</taxon>
        <taxon>Spermatophyta</taxon>
        <taxon>Magnoliopsida</taxon>
        <taxon>eudicotyledons</taxon>
        <taxon>Gunneridae</taxon>
        <taxon>Pentapetalae</taxon>
        <taxon>asterids</taxon>
        <taxon>campanulids</taxon>
        <taxon>Asterales</taxon>
        <taxon>Asteraceae</taxon>
        <taxon>Asteroideae</taxon>
        <taxon>Heliantheae alliance</taxon>
        <taxon>Eupatorieae</taxon>
        <taxon>Mikania</taxon>
    </lineage>
</organism>
<reference evidence="1 2" key="1">
    <citation type="submission" date="2019-05" db="EMBL/GenBank/DDBJ databases">
        <title>Mikania micrantha, genome provides insights into the molecular mechanism of rapid growth.</title>
        <authorList>
            <person name="Liu B."/>
        </authorList>
    </citation>
    <scope>NUCLEOTIDE SEQUENCE [LARGE SCALE GENOMIC DNA]</scope>
    <source>
        <strain evidence="1">NLD-2019</strain>
        <tissue evidence="1">Leaf</tissue>
    </source>
</reference>